<evidence type="ECO:0000313" key="3">
    <source>
        <dbReference type="Proteomes" id="UP001203207"/>
    </source>
</evidence>
<name>A0AAE3FYC0_9EURY</name>
<dbReference type="AlphaFoldDB" id="A0AAE3FYC0"/>
<dbReference type="PANTHER" id="PTHR38663:SF1">
    <property type="entry name" value="L-ORNITHINE N(5)-MONOOXYGENASE"/>
    <property type="match status" value="1"/>
</dbReference>
<dbReference type="Proteomes" id="UP001203207">
    <property type="component" value="Unassembled WGS sequence"/>
</dbReference>
<dbReference type="EMBL" id="JAKRVX010000003">
    <property type="protein sequence ID" value="MCL9817278.1"/>
    <property type="molecule type" value="Genomic_DNA"/>
</dbReference>
<keyword evidence="3" id="KW-1185">Reference proteome</keyword>
<accession>A0AAE3FYC0</accession>
<dbReference type="RefSeq" id="WP_250584302.1">
    <property type="nucleotide sequence ID" value="NZ_JAKRVX010000003.1"/>
</dbReference>
<sequence>MAIETPEQTPYSYLIVGGGIHGTYIGNRLLRETSLNKSDLCICDPHEKLLAAFSEKAKQCGMKTLRSTYVQHVGAEPFDLESFAEQHDRTDEIVDSVGYPPRPTRSLFLDHAQSVIERSGLNQCHRSEPIVDIEANGELLVASTPTTTIAAENCVLALGPPTTPAVPPWAEVGSCSNHLDDRIVHVWDEDQPPVHSDTHVVVVGGGITAAQSALKAIRDGATVTLLSRHELREANTEAAPPWMNWQRIEKQLHSLPAGSQGRYEVIQRERRDGTIPPHLLDRMDQAIDADRLTIKYGEVESATSAGECIRLQQTTGTMLTADCVLLATGTEATYAHPLCDRVASTLSLARGYRGMPILNDRTLAWETTDQTESNIYLSGYLAEGSVGPLARNIVGARRVTDRLITPKSRREERLRAPQARS</sequence>
<reference evidence="2" key="2">
    <citation type="submission" date="2022-02" db="EMBL/GenBank/DDBJ databases">
        <authorList>
            <person name="Elcheninov A.G."/>
            <person name="Sorokin D.Y."/>
            <person name="Kublanov I.V."/>
        </authorList>
    </citation>
    <scope>NUCLEOTIDE SEQUENCE</scope>
    <source>
        <strain evidence="2">AArc-St2</strain>
    </source>
</reference>
<feature type="domain" description="FAD-dependent urate hydroxylase HpyO/Asp monooxygenase CreE-like FAD/NAD(P)-binding" evidence="1">
    <location>
        <begin position="15"/>
        <end position="159"/>
    </location>
</feature>
<proteinExistence type="predicted"/>
<protein>
    <submittedName>
        <fullName evidence="2">FAD/NAD(P)-binding protein</fullName>
    </submittedName>
</protein>
<evidence type="ECO:0000259" key="1">
    <source>
        <dbReference type="Pfam" id="PF13454"/>
    </source>
</evidence>
<dbReference type="Gene3D" id="3.50.50.60">
    <property type="entry name" value="FAD/NAD(P)-binding domain"/>
    <property type="match status" value="1"/>
</dbReference>
<dbReference type="InterPro" id="IPR038732">
    <property type="entry name" value="HpyO/CreE_NAD-binding"/>
</dbReference>
<dbReference type="SUPFAM" id="SSF51905">
    <property type="entry name" value="FAD/NAD(P)-binding domain"/>
    <property type="match status" value="1"/>
</dbReference>
<reference evidence="2" key="1">
    <citation type="journal article" date="2022" name="Syst. Appl. Microbiol.">
        <title>Natronocalculus amylovorans gen. nov., sp. nov., and Natranaeroarchaeum aerophilus sp. nov., dominant culturable amylolytic natronoarchaea from hypersaline soda lakes in southwestern Siberia.</title>
        <authorList>
            <person name="Sorokin D.Y."/>
            <person name="Elcheninov A.G."/>
            <person name="Khizhniak T.V."/>
            <person name="Koenen M."/>
            <person name="Bale N.J."/>
            <person name="Damste J.S.S."/>
            <person name="Kublanov I.V."/>
        </authorList>
    </citation>
    <scope>NUCLEOTIDE SEQUENCE</scope>
    <source>
        <strain evidence="2">AArc-St2</strain>
    </source>
</reference>
<dbReference type="PANTHER" id="PTHR38663">
    <property type="match status" value="1"/>
</dbReference>
<dbReference type="Pfam" id="PF13454">
    <property type="entry name" value="NAD_binding_9"/>
    <property type="match status" value="1"/>
</dbReference>
<evidence type="ECO:0000313" key="2">
    <source>
        <dbReference type="EMBL" id="MCL9817278.1"/>
    </source>
</evidence>
<gene>
    <name evidence="2" type="ORF">AArcSt2_10015</name>
</gene>
<organism evidence="2 3">
    <name type="scientific">Natronocalculus amylovorans</name>
    <dbReference type="NCBI Taxonomy" id="2917812"/>
    <lineage>
        <taxon>Archaea</taxon>
        <taxon>Methanobacteriati</taxon>
        <taxon>Methanobacteriota</taxon>
        <taxon>Stenosarchaea group</taxon>
        <taxon>Halobacteria</taxon>
        <taxon>Halobacteriales</taxon>
        <taxon>Haloferacaceae</taxon>
        <taxon>Natronocalculus</taxon>
    </lineage>
</organism>
<comment type="caution">
    <text evidence="2">The sequence shown here is derived from an EMBL/GenBank/DDBJ whole genome shotgun (WGS) entry which is preliminary data.</text>
</comment>
<dbReference type="InterPro" id="IPR036188">
    <property type="entry name" value="FAD/NAD-bd_sf"/>
</dbReference>